<comment type="caution">
    <text evidence="3">The sequence shown here is derived from an EMBL/GenBank/DDBJ whole genome shotgun (WGS) entry which is preliminary data.</text>
</comment>
<name>A0A8H4JU64_9HYPO</name>
<dbReference type="OrthoDB" id="5106369at2759"/>
<dbReference type="GO" id="GO:0016301">
    <property type="term" value="F:kinase activity"/>
    <property type="evidence" value="ECO:0007669"/>
    <property type="project" value="UniProtKB-KW"/>
</dbReference>
<proteinExistence type="predicted"/>
<dbReference type="PANTHER" id="PTHR35391">
    <property type="entry name" value="C2H2-TYPE DOMAIN-CONTAINING PROTEIN-RELATED"/>
    <property type="match status" value="1"/>
</dbReference>
<dbReference type="Proteomes" id="UP000605986">
    <property type="component" value="Unassembled WGS sequence"/>
</dbReference>
<sequence>MSTSYLSRQDIETWVPAPSQSKDGPGLVAKLFAAIYTSMLFLVKSISPGDDLKACLRCHNDTERFFLWAEGLSVTQGHLDKSLSRCRELKHETLSLLLQLGTAVLDGLNHDSMLLTGDLTDKCDDLRNLLDTTEYIIQETDPEIGKDVSSYAQSDSDTSFFGLGEIFEDVSIYIDCLLDLAPSLDNPAFDFDADLTNEGPTTEVKEHYSVSSEQALIYCRKIRDRFESLPKSIVERLAEANVRRVTMLASLQAEPQKPEPDLNDNMTENLFSVTDRRFAETMTSTIPTSSIVPSEIESCSVFSQSFVSAQPHFVEEEEQYDLETFATFSTTESSNSHGRPKVPPMPESSGNGIICPICFLNITNVQTRREWKKHVFDDIKPYICTAEDCNEPEIMYRHSRMWACHEEMHRSSTSKYRECVFCSAIYQNGGTPYLKHLARHLQEVSLAVLPNSAGDDDDLDTDDSHLSFVQEEPNAVPPPVSDKGSTDSDEDLSEDSSSFMSSDSSRKPQKVFSDRPHLSPDFVLEEVHSIGSNNEGLDVLLPDEIESASSRPQSRSKNENSTLVGIFTNLNCNSSPDSENIAEAESMFLARRQRIRELRRHQRPNRPARRTYSELSSSEESENDLDAGGVDSSARRMRRKMRQEMRRKMRRTIFSTPPPRIDDIYEEQESDGERNTQIMLARELPYWSLEVMEVDSD</sequence>
<dbReference type="AlphaFoldDB" id="A0A8H4JU64"/>
<accession>A0A8H4JU64</accession>
<gene>
    <name evidence="3" type="ORF">F53441_12813</name>
</gene>
<feature type="compositionally biased region" description="Basic residues" evidence="1">
    <location>
        <begin position="597"/>
        <end position="609"/>
    </location>
</feature>
<evidence type="ECO:0000259" key="2">
    <source>
        <dbReference type="Pfam" id="PF26082"/>
    </source>
</evidence>
<evidence type="ECO:0000313" key="3">
    <source>
        <dbReference type="EMBL" id="KAF4438425.1"/>
    </source>
</evidence>
<dbReference type="Pfam" id="PF26082">
    <property type="entry name" value="zf-C2H2_AcuF"/>
    <property type="match status" value="1"/>
</dbReference>
<keyword evidence="3" id="KW-0808">Transferase</keyword>
<reference evidence="3" key="1">
    <citation type="submission" date="2020-01" db="EMBL/GenBank/DDBJ databases">
        <title>Identification and distribution of gene clusters putatively required for synthesis of sphingolipid metabolism inhibitors in phylogenetically diverse species of the filamentous fungus Fusarium.</title>
        <authorList>
            <person name="Kim H.-S."/>
            <person name="Busman M."/>
            <person name="Brown D.W."/>
            <person name="Divon H."/>
            <person name="Uhlig S."/>
            <person name="Proctor R.H."/>
        </authorList>
    </citation>
    <scope>NUCLEOTIDE SEQUENCE</scope>
    <source>
        <strain evidence="3">NRRL 53441</strain>
    </source>
</reference>
<evidence type="ECO:0000256" key="1">
    <source>
        <dbReference type="SAM" id="MobiDB-lite"/>
    </source>
</evidence>
<evidence type="ECO:0000313" key="4">
    <source>
        <dbReference type="Proteomes" id="UP000605986"/>
    </source>
</evidence>
<organism evidence="3 4">
    <name type="scientific">Fusarium austroafricanum</name>
    <dbReference type="NCBI Taxonomy" id="2364996"/>
    <lineage>
        <taxon>Eukaryota</taxon>
        <taxon>Fungi</taxon>
        <taxon>Dikarya</taxon>
        <taxon>Ascomycota</taxon>
        <taxon>Pezizomycotina</taxon>
        <taxon>Sordariomycetes</taxon>
        <taxon>Hypocreomycetidae</taxon>
        <taxon>Hypocreales</taxon>
        <taxon>Nectriaceae</taxon>
        <taxon>Fusarium</taxon>
        <taxon>Fusarium concolor species complex</taxon>
    </lineage>
</organism>
<dbReference type="PANTHER" id="PTHR35391:SF5">
    <property type="entry name" value="DUF6590 DOMAIN-CONTAINING PROTEIN"/>
    <property type="match status" value="1"/>
</dbReference>
<feature type="domain" description="Oxidoreductase acuF-like C2H2 type zinc-finger" evidence="2">
    <location>
        <begin position="354"/>
        <end position="379"/>
    </location>
</feature>
<protein>
    <submittedName>
        <fullName evidence="3">Serine/threonine-protein kinase hal4</fullName>
    </submittedName>
</protein>
<feature type="region of interest" description="Disordered" evidence="1">
    <location>
        <begin position="597"/>
        <end position="646"/>
    </location>
</feature>
<keyword evidence="3" id="KW-0418">Kinase</keyword>
<dbReference type="EMBL" id="JAADJG010000730">
    <property type="protein sequence ID" value="KAF4438425.1"/>
    <property type="molecule type" value="Genomic_DNA"/>
</dbReference>
<feature type="region of interest" description="Disordered" evidence="1">
    <location>
        <begin position="469"/>
        <end position="516"/>
    </location>
</feature>
<dbReference type="InterPro" id="IPR058925">
    <property type="entry name" value="zf-C2H2_AcuF"/>
</dbReference>
<feature type="compositionally biased region" description="Basic residues" evidence="1">
    <location>
        <begin position="635"/>
        <end position="646"/>
    </location>
</feature>
<keyword evidence="4" id="KW-1185">Reference proteome</keyword>